<sequence>MDAVDRAILRLLQSDATISIEKISQAVSLSHTPVWRRIDRLEKSGAILGRFCKIDRKALGLEVTVFASIKLSRQDETALVEFETAVRNIPEIMDCYSMTGSHDYLLKVVVPSVEGYEAVIKKKIVHLPHFRDLRSDIALREIKQTDALPI</sequence>
<dbReference type="PRINTS" id="PR00033">
    <property type="entry name" value="HTHASNC"/>
</dbReference>
<dbReference type="Pfam" id="PF13404">
    <property type="entry name" value="HTH_AsnC-type"/>
    <property type="match status" value="1"/>
</dbReference>
<reference evidence="5 6" key="1">
    <citation type="submission" date="2018-04" db="EMBL/GenBank/DDBJ databases">
        <title>Novel species isolated from glacier.</title>
        <authorList>
            <person name="Liu Q."/>
            <person name="Xin Y.-H."/>
        </authorList>
    </citation>
    <scope>NUCLEOTIDE SEQUENCE [LARGE SCALE GENOMIC DNA]</scope>
    <source>
        <strain evidence="5 6">GT1R17</strain>
    </source>
</reference>
<feature type="domain" description="HTH asnC-type" evidence="4">
    <location>
        <begin position="1"/>
        <end position="62"/>
    </location>
</feature>
<dbReference type="PROSITE" id="PS50956">
    <property type="entry name" value="HTH_ASNC_2"/>
    <property type="match status" value="1"/>
</dbReference>
<keyword evidence="3" id="KW-0804">Transcription</keyword>
<dbReference type="AlphaFoldDB" id="A0A2T5ME74"/>
<dbReference type="SMART" id="SM00344">
    <property type="entry name" value="HTH_ASNC"/>
    <property type="match status" value="1"/>
</dbReference>
<evidence type="ECO:0000256" key="3">
    <source>
        <dbReference type="ARBA" id="ARBA00023163"/>
    </source>
</evidence>
<dbReference type="GO" id="GO:0043200">
    <property type="term" value="P:response to amino acid"/>
    <property type="evidence" value="ECO:0007669"/>
    <property type="project" value="TreeGrafter"/>
</dbReference>
<dbReference type="PANTHER" id="PTHR30154">
    <property type="entry name" value="LEUCINE-RESPONSIVE REGULATORY PROTEIN"/>
    <property type="match status" value="1"/>
</dbReference>
<keyword evidence="1" id="KW-0805">Transcription regulation</keyword>
<dbReference type="PANTHER" id="PTHR30154:SF17">
    <property type="entry name" value="DNA-BINDING TRANSCRIPTIONAL ACTIVATOR DECR"/>
    <property type="match status" value="1"/>
</dbReference>
<evidence type="ECO:0000256" key="1">
    <source>
        <dbReference type="ARBA" id="ARBA00023015"/>
    </source>
</evidence>
<dbReference type="Pfam" id="PF01037">
    <property type="entry name" value="AsnC_trans_reg"/>
    <property type="match status" value="1"/>
</dbReference>
<evidence type="ECO:0000313" key="6">
    <source>
        <dbReference type="Proteomes" id="UP000244248"/>
    </source>
</evidence>
<dbReference type="InterPro" id="IPR036388">
    <property type="entry name" value="WH-like_DNA-bd_sf"/>
</dbReference>
<name>A0A2T5ME74_9GAMM</name>
<proteinExistence type="predicted"/>
<dbReference type="InterPro" id="IPR000485">
    <property type="entry name" value="AsnC-type_HTH_dom"/>
</dbReference>
<dbReference type="GO" id="GO:0005829">
    <property type="term" value="C:cytosol"/>
    <property type="evidence" value="ECO:0007669"/>
    <property type="project" value="TreeGrafter"/>
</dbReference>
<evidence type="ECO:0000313" key="5">
    <source>
        <dbReference type="EMBL" id="PTU30866.1"/>
    </source>
</evidence>
<dbReference type="Gene3D" id="3.30.70.920">
    <property type="match status" value="1"/>
</dbReference>
<keyword evidence="6" id="KW-1185">Reference proteome</keyword>
<dbReference type="SUPFAM" id="SSF46785">
    <property type="entry name" value="Winged helix' DNA-binding domain"/>
    <property type="match status" value="1"/>
</dbReference>
<dbReference type="InterPro" id="IPR019887">
    <property type="entry name" value="Tscrpt_reg_AsnC/Lrp_C"/>
</dbReference>
<dbReference type="GO" id="GO:0043565">
    <property type="term" value="F:sequence-specific DNA binding"/>
    <property type="evidence" value="ECO:0007669"/>
    <property type="project" value="InterPro"/>
</dbReference>
<dbReference type="RefSeq" id="WP_107940451.1">
    <property type="nucleotide sequence ID" value="NZ_QANS01000004.1"/>
</dbReference>
<organism evidence="5 6">
    <name type="scientific">Stenotrophobium rhamnosiphilum</name>
    <dbReference type="NCBI Taxonomy" id="2029166"/>
    <lineage>
        <taxon>Bacteria</taxon>
        <taxon>Pseudomonadati</taxon>
        <taxon>Pseudomonadota</taxon>
        <taxon>Gammaproteobacteria</taxon>
        <taxon>Nevskiales</taxon>
        <taxon>Nevskiaceae</taxon>
        <taxon>Stenotrophobium</taxon>
    </lineage>
</organism>
<evidence type="ECO:0000256" key="2">
    <source>
        <dbReference type="ARBA" id="ARBA00023125"/>
    </source>
</evidence>
<dbReference type="EMBL" id="QANS01000004">
    <property type="protein sequence ID" value="PTU30866.1"/>
    <property type="molecule type" value="Genomic_DNA"/>
</dbReference>
<accession>A0A2T5ME74</accession>
<comment type="caution">
    <text evidence="5">The sequence shown here is derived from an EMBL/GenBank/DDBJ whole genome shotgun (WGS) entry which is preliminary data.</text>
</comment>
<dbReference type="Gene3D" id="1.10.10.10">
    <property type="entry name" value="Winged helix-like DNA-binding domain superfamily/Winged helix DNA-binding domain"/>
    <property type="match status" value="1"/>
</dbReference>
<dbReference type="OrthoDB" id="166264at2"/>
<dbReference type="InterPro" id="IPR019888">
    <property type="entry name" value="Tscrpt_reg_AsnC-like"/>
</dbReference>
<dbReference type="InterPro" id="IPR011008">
    <property type="entry name" value="Dimeric_a/b-barrel"/>
</dbReference>
<dbReference type="Proteomes" id="UP000244248">
    <property type="component" value="Unassembled WGS sequence"/>
</dbReference>
<dbReference type="SUPFAM" id="SSF54909">
    <property type="entry name" value="Dimeric alpha+beta barrel"/>
    <property type="match status" value="1"/>
</dbReference>
<dbReference type="InterPro" id="IPR036390">
    <property type="entry name" value="WH_DNA-bd_sf"/>
</dbReference>
<evidence type="ECO:0000259" key="4">
    <source>
        <dbReference type="PROSITE" id="PS50956"/>
    </source>
</evidence>
<keyword evidence="2" id="KW-0238">DNA-binding</keyword>
<protein>
    <submittedName>
        <fullName evidence="5">AsnC family transcriptional regulator</fullName>
    </submittedName>
</protein>
<gene>
    <name evidence="5" type="ORF">CJD38_11180</name>
</gene>